<reference evidence="1 2" key="1">
    <citation type="journal article" date="2020" name="Cell">
        <title>Large-Scale Comparative Analyses of Tick Genomes Elucidate Their Genetic Diversity and Vector Capacities.</title>
        <authorList>
            <consortium name="Tick Genome and Microbiome Consortium (TIGMIC)"/>
            <person name="Jia N."/>
            <person name="Wang J."/>
            <person name="Shi W."/>
            <person name="Du L."/>
            <person name="Sun Y."/>
            <person name="Zhan W."/>
            <person name="Jiang J.F."/>
            <person name="Wang Q."/>
            <person name="Zhang B."/>
            <person name="Ji P."/>
            <person name="Bell-Sakyi L."/>
            <person name="Cui X.M."/>
            <person name="Yuan T.T."/>
            <person name="Jiang B.G."/>
            <person name="Yang W.F."/>
            <person name="Lam T.T."/>
            <person name="Chang Q.C."/>
            <person name="Ding S.J."/>
            <person name="Wang X.J."/>
            <person name="Zhu J.G."/>
            <person name="Ruan X.D."/>
            <person name="Zhao L."/>
            <person name="Wei J.T."/>
            <person name="Ye R.Z."/>
            <person name="Que T.C."/>
            <person name="Du C.H."/>
            <person name="Zhou Y.H."/>
            <person name="Cheng J.X."/>
            <person name="Dai P.F."/>
            <person name="Guo W.B."/>
            <person name="Han X.H."/>
            <person name="Huang E.J."/>
            <person name="Li L.F."/>
            <person name="Wei W."/>
            <person name="Gao Y.C."/>
            <person name="Liu J.Z."/>
            <person name="Shao H.Z."/>
            <person name="Wang X."/>
            <person name="Wang C.C."/>
            <person name="Yang T.C."/>
            <person name="Huo Q.B."/>
            <person name="Li W."/>
            <person name="Chen H.Y."/>
            <person name="Chen S.E."/>
            <person name="Zhou L.G."/>
            <person name="Ni X.B."/>
            <person name="Tian J.H."/>
            <person name="Sheng Y."/>
            <person name="Liu T."/>
            <person name="Pan Y.S."/>
            <person name="Xia L.Y."/>
            <person name="Li J."/>
            <person name="Zhao F."/>
            <person name="Cao W.C."/>
        </authorList>
    </citation>
    <scope>NUCLEOTIDE SEQUENCE [LARGE SCALE GENOMIC DNA]</scope>
    <source>
        <strain evidence="1">Iper-2018</strain>
    </source>
</reference>
<protein>
    <submittedName>
        <fullName evidence="1">Uncharacterized protein</fullName>
    </submittedName>
</protein>
<sequence length="386" mass="42303">MSAHECWDNGKSKWKKTDSEKKRGIHATDSPCSLEWGSIMEVPLLRHQPGPRLLYLLSRHVWPSEVTNASASTEAAANGLRKNCAAATTASDRPNGKKTNDKLIKCGKRLAGTNLDTATRVVGGRDASLAEFPFQAALTRRTNGRNVFFGGGSLITEKYVLSCGHCLARETAKNLTVWLGVHRMSFPSFFQWRTSPCALLIHPEFNEATLLNDIALIRLKDRVPLWRLGGYVNTICLPPPGFQPRGRALVSGWGYLSENGPTADVLQVVELPLVNLTRCKELNRFLVEDTNLCAGFAEGGKDACTGDSGGPLFQILNDTAVQIGVVSWGRSCAVPNSPGVYTNVVPYLSWIHSILAADNASGSVRRQVYRGARYYQPLSFTRAQTR</sequence>
<name>A0AC60P9E6_IXOPE</name>
<dbReference type="Proteomes" id="UP000805193">
    <property type="component" value="Unassembled WGS sequence"/>
</dbReference>
<evidence type="ECO:0000313" key="1">
    <source>
        <dbReference type="EMBL" id="KAG0416113.1"/>
    </source>
</evidence>
<comment type="caution">
    <text evidence="1">The sequence shown here is derived from an EMBL/GenBank/DDBJ whole genome shotgun (WGS) entry which is preliminary data.</text>
</comment>
<accession>A0AC60P9E6</accession>
<keyword evidence="2" id="KW-1185">Reference proteome</keyword>
<gene>
    <name evidence="1" type="ORF">HPB47_006719</name>
</gene>
<organism evidence="1 2">
    <name type="scientific">Ixodes persulcatus</name>
    <name type="common">Taiga tick</name>
    <dbReference type="NCBI Taxonomy" id="34615"/>
    <lineage>
        <taxon>Eukaryota</taxon>
        <taxon>Metazoa</taxon>
        <taxon>Ecdysozoa</taxon>
        <taxon>Arthropoda</taxon>
        <taxon>Chelicerata</taxon>
        <taxon>Arachnida</taxon>
        <taxon>Acari</taxon>
        <taxon>Parasitiformes</taxon>
        <taxon>Ixodida</taxon>
        <taxon>Ixodoidea</taxon>
        <taxon>Ixodidae</taxon>
        <taxon>Ixodinae</taxon>
        <taxon>Ixodes</taxon>
    </lineage>
</organism>
<dbReference type="EMBL" id="JABSTQ010010989">
    <property type="protein sequence ID" value="KAG0416113.1"/>
    <property type="molecule type" value="Genomic_DNA"/>
</dbReference>
<proteinExistence type="predicted"/>
<evidence type="ECO:0000313" key="2">
    <source>
        <dbReference type="Proteomes" id="UP000805193"/>
    </source>
</evidence>